<evidence type="ECO:0000259" key="2">
    <source>
        <dbReference type="Pfam" id="PF07859"/>
    </source>
</evidence>
<dbReference type="InterPro" id="IPR013094">
    <property type="entry name" value="AB_hydrolase_3"/>
</dbReference>
<protein>
    <submittedName>
        <fullName evidence="3">Alpha/beta hydrolase</fullName>
    </submittedName>
</protein>
<dbReference type="Gene3D" id="3.40.50.1820">
    <property type="entry name" value="alpha/beta hydrolase"/>
    <property type="match status" value="1"/>
</dbReference>
<dbReference type="InterPro" id="IPR029058">
    <property type="entry name" value="AB_hydrolase_fold"/>
</dbReference>
<dbReference type="SUPFAM" id="SSF53474">
    <property type="entry name" value="alpha/beta-Hydrolases"/>
    <property type="match status" value="1"/>
</dbReference>
<comment type="caution">
    <text evidence="3">The sequence shown here is derived from an EMBL/GenBank/DDBJ whole genome shotgun (WGS) entry which is preliminary data.</text>
</comment>
<feature type="domain" description="Alpha/beta hydrolase fold-3" evidence="2">
    <location>
        <begin position="73"/>
        <end position="263"/>
    </location>
</feature>
<keyword evidence="1 3" id="KW-0378">Hydrolase</keyword>
<dbReference type="PANTHER" id="PTHR48081">
    <property type="entry name" value="AB HYDROLASE SUPERFAMILY PROTEIN C4A8.06C"/>
    <property type="match status" value="1"/>
</dbReference>
<evidence type="ECO:0000256" key="1">
    <source>
        <dbReference type="ARBA" id="ARBA00022801"/>
    </source>
</evidence>
<dbReference type="InterPro" id="IPR050300">
    <property type="entry name" value="GDXG_lipolytic_enzyme"/>
</dbReference>
<sequence length="286" mass="32020">MLSEVATSINQKLAEMNYRQQLMNTFEEMQRIPAENRPRALKFPSKVNQTTVAYDAHTVRRLTLTDTTQGELFMLHGGAFILPASTAFNQVAVAFMKMGYAVTIPDYPLAPAKIADIRPWILDVYQDWVAQNPTVGHYMWGDSAGANIAFRLLLDIRDAALIRPDATAFVSLCPDTTFSVPEKAAHADLVLDPNRMRRMQNNAAYQQFDFMQLADYSSLGRLRFDSGGNECVASAVSEIAQACEVAGGNEVAISVHPELVHDYPMWQAMPEAKQTLQDIHLFFQRK</sequence>
<organism evidence="3 4">
    <name type="scientific">Weissella viridescens</name>
    <name type="common">Lactobacillus viridescens</name>
    <dbReference type="NCBI Taxonomy" id="1629"/>
    <lineage>
        <taxon>Bacteria</taxon>
        <taxon>Bacillati</taxon>
        <taxon>Bacillota</taxon>
        <taxon>Bacilli</taxon>
        <taxon>Lactobacillales</taxon>
        <taxon>Lactobacillaceae</taxon>
        <taxon>Weissella</taxon>
    </lineage>
</organism>
<dbReference type="OrthoDB" id="9815425at2"/>
<name>A0A3P2RAT6_WEIVI</name>
<reference evidence="3 4" key="1">
    <citation type="submission" date="2018-10" db="EMBL/GenBank/DDBJ databases">
        <title>Draft genome sequence of Weissella viridescens UCO-SMC3.</title>
        <authorList>
            <person name="Garcia-Cancino A."/>
            <person name="Espinoza-Monje M."/>
            <person name="Albarracin L."/>
            <person name="Garcia-Castillo V."/>
            <person name="Campos-Martin J."/>
            <person name="Nakano Y."/>
            <person name="Guitierrez-Zamorano C."/>
            <person name="Ikeda-Ohtsubo W."/>
            <person name="Morita H."/>
            <person name="Kitazawa H."/>
            <person name="Villena J."/>
        </authorList>
    </citation>
    <scope>NUCLEOTIDE SEQUENCE [LARGE SCALE GENOMIC DNA]</scope>
    <source>
        <strain evidence="3 4">UCO-SMC3</strain>
    </source>
</reference>
<dbReference type="Proteomes" id="UP000275836">
    <property type="component" value="Unassembled WGS sequence"/>
</dbReference>
<dbReference type="AlphaFoldDB" id="A0A3P2RAT6"/>
<dbReference type="Pfam" id="PF07859">
    <property type="entry name" value="Abhydrolase_3"/>
    <property type="match status" value="1"/>
</dbReference>
<dbReference type="RefSeq" id="WP_124943602.1">
    <property type="nucleotide sequence ID" value="NZ_RHGY01000007.1"/>
</dbReference>
<gene>
    <name evidence="3" type="ORF">D3P96_06735</name>
</gene>
<evidence type="ECO:0000313" key="4">
    <source>
        <dbReference type="Proteomes" id="UP000275836"/>
    </source>
</evidence>
<evidence type="ECO:0000313" key="3">
    <source>
        <dbReference type="EMBL" id="RRG17643.1"/>
    </source>
</evidence>
<dbReference type="EMBL" id="RHGY01000007">
    <property type="protein sequence ID" value="RRG17643.1"/>
    <property type="molecule type" value="Genomic_DNA"/>
</dbReference>
<dbReference type="GO" id="GO:0016787">
    <property type="term" value="F:hydrolase activity"/>
    <property type="evidence" value="ECO:0007669"/>
    <property type="project" value="UniProtKB-KW"/>
</dbReference>
<proteinExistence type="predicted"/>
<accession>A0A3P2RAT6</accession>